<dbReference type="Pfam" id="PF16116">
    <property type="entry name" value="DUF4832"/>
    <property type="match status" value="1"/>
</dbReference>
<dbReference type="SUPFAM" id="SSF49344">
    <property type="entry name" value="CBD9-like"/>
    <property type="match status" value="1"/>
</dbReference>
<feature type="signal peptide" evidence="3">
    <location>
        <begin position="1"/>
        <end position="26"/>
    </location>
</feature>
<keyword evidence="7" id="KW-1185">Reference proteome</keyword>
<dbReference type="GO" id="GO:0005975">
    <property type="term" value="P:carbohydrate metabolic process"/>
    <property type="evidence" value="ECO:0007669"/>
    <property type="project" value="InterPro"/>
</dbReference>
<evidence type="ECO:0000256" key="3">
    <source>
        <dbReference type="SAM" id="SignalP"/>
    </source>
</evidence>
<dbReference type="RefSeq" id="WP_213126627.1">
    <property type="nucleotide sequence ID" value="NZ_JAGYPG010000004.1"/>
</dbReference>
<accession>A0A942TI32</accession>
<evidence type="ECO:0000313" key="6">
    <source>
        <dbReference type="EMBL" id="MBS4197398.1"/>
    </source>
</evidence>
<proteinExistence type="predicted"/>
<dbReference type="InterPro" id="IPR013529">
    <property type="entry name" value="Glyco_hydro_42_N"/>
</dbReference>
<organism evidence="6 7">
    <name type="scientific">Lederbergia citri</name>
    <dbReference type="NCBI Taxonomy" id="2833580"/>
    <lineage>
        <taxon>Bacteria</taxon>
        <taxon>Bacillati</taxon>
        <taxon>Bacillota</taxon>
        <taxon>Bacilli</taxon>
        <taxon>Bacillales</taxon>
        <taxon>Bacillaceae</taxon>
        <taxon>Lederbergia</taxon>
    </lineage>
</organism>
<evidence type="ECO:0000259" key="5">
    <source>
        <dbReference type="Pfam" id="PF16116"/>
    </source>
</evidence>
<dbReference type="Proteomes" id="UP000681414">
    <property type="component" value="Unassembled WGS sequence"/>
</dbReference>
<dbReference type="SUPFAM" id="SSF51445">
    <property type="entry name" value="(Trans)glycosidases"/>
    <property type="match status" value="1"/>
</dbReference>
<evidence type="ECO:0000256" key="2">
    <source>
        <dbReference type="ARBA" id="ARBA00023295"/>
    </source>
</evidence>
<keyword evidence="1" id="KW-0378">Hydrolase</keyword>
<evidence type="ECO:0000313" key="7">
    <source>
        <dbReference type="Proteomes" id="UP000681414"/>
    </source>
</evidence>
<feature type="chain" id="PRO_5039630883" evidence="3">
    <location>
        <begin position="27"/>
        <end position="1120"/>
    </location>
</feature>
<name>A0A942TI32_9BACI</name>
<dbReference type="Pfam" id="PF02449">
    <property type="entry name" value="Glyco_hydro_42"/>
    <property type="match status" value="1"/>
</dbReference>
<dbReference type="AlphaFoldDB" id="A0A942TI32"/>
<dbReference type="EMBL" id="JAGYPG010000004">
    <property type="protein sequence ID" value="MBS4197398.1"/>
    <property type="molecule type" value="Genomic_DNA"/>
</dbReference>
<dbReference type="GO" id="GO:0004565">
    <property type="term" value="F:beta-galactosidase activity"/>
    <property type="evidence" value="ECO:0007669"/>
    <property type="project" value="InterPro"/>
</dbReference>
<keyword evidence="2" id="KW-0326">Glycosidase</keyword>
<sequence length="1120" mass="125314">MRNYLNRKVRGALLVLLALSITFSGGWSNIQHDGSDHFFEGKPDQWDSVPHAQTSATQQLEIMKAVQQDGKLFAMVKGPGLESGGTWYIDIDGNEKTGLTIPYWTNSTGIDVKIEEGTIWAVKDGRWEAVGESTEVYNGSVRELELDLSKVENYKNVNLRIAFAQLGSQYLPSPGRLMLVVPPQTDNAFGPDVKITVDAEMDDWEGIEPVAISADGKTMLYAAMDHENLFLFAKGRMAEFNDIFFDTDRSSDTGYTGAGWTEFGGDWLVENGGLYKSTGAGWNWGPVDGVDIKYAEKAEGELKTIEYSIPLEALEISRPRPISIGFTSNDIRVPESSQKAPTINPPLPKMNVDGDVEKWENFPITAMGEGDVFSIKAFARNKKVSILALASNFDKETNIFIDSDNNFETGYQGWEFKRTGADYLIQNGRLYESAGSGWAWKEIGPVPWIVVDSDTEGVKILETEADLSSFSNANDTMRVAMGVGGDYAPAVSSEGEYALATGPSGGKIILDGDDSDWVNIDTAIKGKGDNITVRATQDNEKVYLLVEGDNINTQNTFFLDTDDKSKTGDSSTAWKSFGPDAMIKYNQLYLYDNKMMKWILKGPVGTEITSEYALYYFYQDQIGRKKAAPFNISYIGKEAYHLPAIGEKALFVTEKLQNNEKQNRFKPIERFNVLNNPYMGWVGWAIYNRPAGQPHSLVYANITWRDLEPEKGSFNWDAIEKHFQFDKWAKEGVKINLRFVMDDPGNDPDMDIPNWLYQELINDEGEDGAGKWYNTPSSVVGSGFAPNYNSKLLIAEHERVIKALAERYNNDPRIAFIQIGSLGHWGEFHNWPEEVSGKFPNLSVSDQYVRHYIDNFTNKMIGMRKPFPIAAENNLGLFNDVFGSKGATETWIDWTINGWNEIGPYVDTGQTPAEAQAASRMPDFWKKAYSGGEFHSGNALLSLSNDTIMDTLRQARESHSSWMGPASPIRYITGKDVTESEQANINLLHNTMGYRFVLESIDINKKSKVGDQLNLSMTWNNKGVAPFYFKWPLAFALADNKGNVVKESIQTIDSIDIREWLPGRHDMNVNYSIANKLKPGRYTLLVAILDEETMLPGIKLATEGEREDGWTELEALTVSK</sequence>
<keyword evidence="3" id="KW-0732">Signal</keyword>
<evidence type="ECO:0000259" key="4">
    <source>
        <dbReference type="Pfam" id="PF02449"/>
    </source>
</evidence>
<comment type="caution">
    <text evidence="6">The sequence shown here is derived from an EMBL/GenBank/DDBJ whole genome shotgun (WGS) entry which is preliminary data.</text>
</comment>
<dbReference type="Gene3D" id="3.20.20.80">
    <property type="entry name" value="Glycosidases"/>
    <property type="match status" value="1"/>
</dbReference>
<gene>
    <name evidence="6" type="ORF">KHA97_20345</name>
</gene>
<dbReference type="GO" id="GO:0009341">
    <property type="term" value="C:beta-galactosidase complex"/>
    <property type="evidence" value="ECO:0007669"/>
    <property type="project" value="InterPro"/>
</dbReference>
<dbReference type="InterPro" id="IPR032267">
    <property type="entry name" value="DUF4832"/>
</dbReference>
<evidence type="ECO:0000256" key="1">
    <source>
        <dbReference type="ARBA" id="ARBA00022801"/>
    </source>
</evidence>
<protein>
    <submittedName>
        <fullName evidence="6">DUF4832 domain-containing protein</fullName>
    </submittedName>
</protein>
<feature type="domain" description="DUF4832" evidence="5">
    <location>
        <begin position="876"/>
        <end position="1095"/>
    </location>
</feature>
<reference evidence="6 7" key="1">
    <citation type="submission" date="2021-05" db="EMBL/GenBank/DDBJ databases">
        <title>Novel Bacillus species.</title>
        <authorList>
            <person name="Liu G."/>
        </authorList>
    </citation>
    <scope>NUCLEOTIDE SEQUENCE [LARGE SCALE GENOMIC DNA]</scope>
    <source>
        <strain evidence="7">FJAT-49780</strain>
    </source>
</reference>
<dbReference type="InterPro" id="IPR017853">
    <property type="entry name" value="GH"/>
</dbReference>
<feature type="domain" description="Glycoside hydrolase family 42 N-terminal" evidence="4">
    <location>
        <begin position="700"/>
        <end position="820"/>
    </location>
</feature>